<dbReference type="Proteomes" id="UP000650994">
    <property type="component" value="Unassembled WGS sequence"/>
</dbReference>
<dbReference type="Gene3D" id="1.20.1600.10">
    <property type="entry name" value="Outer membrane efflux proteins (OEP)"/>
    <property type="match status" value="1"/>
</dbReference>
<dbReference type="PANTHER" id="PTHR30026">
    <property type="entry name" value="OUTER MEMBRANE PROTEIN TOLC"/>
    <property type="match status" value="1"/>
</dbReference>
<keyword evidence="8" id="KW-0732">Signal</keyword>
<evidence type="ECO:0000313" key="10">
    <source>
        <dbReference type="EMBL" id="SHK47576.1"/>
    </source>
</evidence>
<evidence type="ECO:0000256" key="1">
    <source>
        <dbReference type="ARBA" id="ARBA00004442"/>
    </source>
</evidence>
<keyword evidence="3" id="KW-0813">Transport</keyword>
<proteinExistence type="inferred from homology"/>
<keyword evidence="6" id="KW-0472">Membrane</keyword>
<dbReference type="Pfam" id="PF02321">
    <property type="entry name" value="OEP"/>
    <property type="match status" value="2"/>
</dbReference>
<dbReference type="RefSeq" id="WP_072928842.1">
    <property type="nucleotide sequence ID" value="NZ_BMFL01000019.1"/>
</dbReference>
<evidence type="ECO:0000256" key="2">
    <source>
        <dbReference type="ARBA" id="ARBA00007613"/>
    </source>
</evidence>
<dbReference type="InterPro" id="IPR051906">
    <property type="entry name" value="TolC-like"/>
</dbReference>
<dbReference type="OrthoDB" id="9811587at2"/>
<reference evidence="12" key="4">
    <citation type="journal article" date="2019" name="Int. J. Syst. Evol. Microbiol.">
        <title>The Global Catalogue of Microorganisms (GCM) 10K type strain sequencing project: providing services to taxonomists for standard genome sequencing and annotation.</title>
        <authorList>
            <consortium name="The Broad Institute Genomics Platform"/>
            <consortium name="The Broad Institute Genome Sequencing Center for Infectious Disease"/>
            <person name="Wu L."/>
            <person name="Ma J."/>
        </authorList>
    </citation>
    <scope>NUCLEOTIDE SEQUENCE [LARGE SCALE GENOMIC DNA]</scope>
    <source>
        <strain evidence="12">CGMCC 1.12707</strain>
    </source>
</reference>
<comment type="subcellular location">
    <subcellularLocation>
        <location evidence="1">Cell outer membrane</location>
    </subcellularLocation>
</comment>
<reference evidence="9" key="1">
    <citation type="journal article" date="2014" name="Int. J. Syst. Evol. Microbiol.">
        <title>Complete genome of a new Firmicutes species belonging to the dominant human colonic microbiota ('Ruminococcus bicirculans') reveals two chromosomes and a selective capacity to utilize plant glucans.</title>
        <authorList>
            <consortium name="NISC Comparative Sequencing Program"/>
            <person name="Wegmann U."/>
            <person name="Louis P."/>
            <person name="Goesmann A."/>
            <person name="Henrissat B."/>
            <person name="Duncan S.H."/>
            <person name="Flint H.J."/>
        </authorList>
    </citation>
    <scope>NUCLEOTIDE SEQUENCE</scope>
    <source>
        <strain evidence="9">CGMCC 1.12707</strain>
    </source>
</reference>
<reference evidence="9" key="5">
    <citation type="submission" date="2024-05" db="EMBL/GenBank/DDBJ databases">
        <authorList>
            <person name="Sun Q."/>
            <person name="Zhou Y."/>
        </authorList>
    </citation>
    <scope>NUCLEOTIDE SEQUENCE</scope>
    <source>
        <strain evidence="9">CGMCC 1.12707</strain>
    </source>
</reference>
<dbReference type="AlphaFoldDB" id="A0A1M6SSE7"/>
<keyword evidence="5" id="KW-0812">Transmembrane</keyword>
<keyword evidence="7" id="KW-0998">Cell outer membrane</keyword>
<dbReference type="EMBL" id="BMFL01000019">
    <property type="protein sequence ID" value="GGF07334.1"/>
    <property type="molecule type" value="Genomic_DNA"/>
</dbReference>
<comment type="similarity">
    <text evidence="2">Belongs to the outer membrane factor (OMF) (TC 1.B.17) family.</text>
</comment>
<reference evidence="11" key="3">
    <citation type="submission" date="2016-11" db="EMBL/GenBank/DDBJ databases">
        <authorList>
            <person name="Varghese N."/>
            <person name="Submissions S."/>
        </authorList>
    </citation>
    <scope>NUCLEOTIDE SEQUENCE [LARGE SCALE GENOMIC DNA]</scope>
    <source>
        <strain evidence="11">DSM 27989</strain>
    </source>
</reference>
<gene>
    <name evidence="9" type="ORF">GCM10010984_25750</name>
    <name evidence="10" type="ORF">SAMN05443634_101104</name>
</gene>
<dbReference type="PANTHER" id="PTHR30026:SF20">
    <property type="entry name" value="OUTER MEMBRANE PROTEIN TOLC"/>
    <property type="match status" value="1"/>
</dbReference>
<dbReference type="InterPro" id="IPR003423">
    <property type="entry name" value="OMP_efflux"/>
</dbReference>
<evidence type="ECO:0000313" key="9">
    <source>
        <dbReference type="EMBL" id="GGF07334.1"/>
    </source>
</evidence>
<evidence type="ECO:0000256" key="5">
    <source>
        <dbReference type="ARBA" id="ARBA00022692"/>
    </source>
</evidence>
<evidence type="ECO:0000256" key="6">
    <source>
        <dbReference type="ARBA" id="ARBA00023136"/>
    </source>
</evidence>
<keyword evidence="12" id="KW-1185">Reference proteome</keyword>
<organism evidence="10 11">
    <name type="scientific">Chishuiella changwenlii</name>
    <dbReference type="NCBI Taxonomy" id="1434701"/>
    <lineage>
        <taxon>Bacteria</taxon>
        <taxon>Pseudomonadati</taxon>
        <taxon>Bacteroidota</taxon>
        <taxon>Flavobacteriia</taxon>
        <taxon>Flavobacteriales</taxon>
        <taxon>Weeksellaceae</taxon>
        <taxon>Chishuiella</taxon>
    </lineage>
</organism>
<dbReference type="EMBL" id="FRBH01000001">
    <property type="protein sequence ID" value="SHK47576.1"/>
    <property type="molecule type" value="Genomic_DNA"/>
</dbReference>
<feature type="signal peptide" evidence="8">
    <location>
        <begin position="1"/>
        <end position="18"/>
    </location>
</feature>
<dbReference type="GO" id="GO:0015288">
    <property type="term" value="F:porin activity"/>
    <property type="evidence" value="ECO:0007669"/>
    <property type="project" value="TreeGrafter"/>
</dbReference>
<dbReference type="STRING" id="1434701.SAMN05443634_101104"/>
<evidence type="ECO:0000256" key="3">
    <source>
        <dbReference type="ARBA" id="ARBA00022448"/>
    </source>
</evidence>
<dbReference type="GO" id="GO:1990281">
    <property type="term" value="C:efflux pump complex"/>
    <property type="evidence" value="ECO:0007669"/>
    <property type="project" value="TreeGrafter"/>
</dbReference>
<evidence type="ECO:0000313" key="11">
    <source>
        <dbReference type="Proteomes" id="UP000184120"/>
    </source>
</evidence>
<keyword evidence="4" id="KW-1134">Transmembrane beta strand</keyword>
<evidence type="ECO:0000256" key="7">
    <source>
        <dbReference type="ARBA" id="ARBA00023237"/>
    </source>
</evidence>
<dbReference type="Proteomes" id="UP000184120">
    <property type="component" value="Unassembled WGS sequence"/>
</dbReference>
<feature type="chain" id="PRO_5011957712" evidence="8">
    <location>
        <begin position="19"/>
        <end position="438"/>
    </location>
</feature>
<evidence type="ECO:0000313" key="12">
    <source>
        <dbReference type="Proteomes" id="UP000650994"/>
    </source>
</evidence>
<dbReference type="SUPFAM" id="SSF56954">
    <property type="entry name" value="Outer membrane efflux proteins (OEP)"/>
    <property type="match status" value="1"/>
</dbReference>
<dbReference type="GO" id="GO:0009279">
    <property type="term" value="C:cell outer membrane"/>
    <property type="evidence" value="ECO:0007669"/>
    <property type="project" value="UniProtKB-SubCell"/>
</dbReference>
<evidence type="ECO:0000256" key="8">
    <source>
        <dbReference type="SAM" id="SignalP"/>
    </source>
</evidence>
<sequence length="438" mass="49653">MKSLFFRLLFLISISAFSQENWTIEQCIAYAVENNLTVQRNKINEELFNKDKELSNYAWLPVISGNMDNGFTIGRYNPTIEKGYYQFTNSLGVQSSINIYSAGLVKLNQQKAEIDLQASKVNTATTINDISLQIANFYLAVLLNKELKEIADGNLTISKQLLDQNQKKFKAGNVAKAIVAQSEAEVANNSREVVNAQIEIDRALFNLAMLLQLQDYREFKIADVNLPDNVNSQLYDLDEVLEYAYGTQPAVKYAELQMQSASKSTQIAKTSLFPKVTGSFNLGTSYSEIFNNRLRGNSFLNQYENNILGTFGVGVSIPIWNQYSYKINIQKAIINEDLVKVNFQQSKQDILKNVQSAYFEVNSSFAAYDTSKESVKYAKISYDFAEISYNAGVINLYDFNRSRNDLMIAESQMVQAKYNFIFKQKVLDFYAGTPITLQ</sequence>
<reference evidence="10" key="2">
    <citation type="submission" date="2016-11" db="EMBL/GenBank/DDBJ databases">
        <authorList>
            <person name="Jaros S."/>
            <person name="Januszkiewicz K."/>
            <person name="Wedrychowicz H."/>
        </authorList>
    </citation>
    <scope>NUCLEOTIDE SEQUENCE [LARGE SCALE GENOMIC DNA]</scope>
    <source>
        <strain evidence="10">DSM 27989</strain>
    </source>
</reference>
<accession>A0A1M6SSE7</accession>
<name>A0A1M6SSE7_9FLAO</name>
<protein>
    <submittedName>
        <fullName evidence="10">Outer membrane protein</fullName>
    </submittedName>
    <submittedName>
        <fullName evidence="9">Transporter</fullName>
    </submittedName>
</protein>
<evidence type="ECO:0000256" key="4">
    <source>
        <dbReference type="ARBA" id="ARBA00022452"/>
    </source>
</evidence>
<dbReference type="GO" id="GO:0015562">
    <property type="term" value="F:efflux transmembrane transporter activity"/>
    <property type="evidence" value="ECO:0007669"/>
    <property type="project" value="InterPro"/>
</dbReference>